<evidence type="ECO:0000256" key="4">
    <source>
        <dbReference type="ARBA" id="ARBA00022989"/>
    </source>
</evidence>
<dbReference type="PANTHER" id="PTHR43791">
    <property type="entry name" value="PERMEASE-RELATED"/>
    <property type="match status" value="1"/>
</dbReference>
<dbReference type="GO" id="GO:0016020">
    <property type="term" value="C:membrane"/>
    <property type="evidence" value="ECO:0007669"/>
    <property type="project" value="UniProtKB-SubCell"/>
</dbReference>
<dbReference type="PROSITE" id="PS50850">
    <property type="entry name" value="MFS"/>
    <property type="match status" value="1"/>
</dbReference>
<dbReference type="PANTHER" id="PTHR43791:SF43">
    <property type="entry name" value="MAJOR FACILITATOR SUPERFAMILY (MFS) PROFILE DOMAIN-CONTAINING PROTEIN"/>
    <property type="match status" value="1"/>
</dbReference>
<feature type="transmembrane region" description="Helical" evidence="7">
    <location>
        <begin position="54"/>
        <end position="71"/>
    </location>
</feature>
<comment type="similarity">
    <text evidence="6">Belongs to the major facilitator superfamily. Allantoate permease family.</text>
</comment>
<keyword evidence="2" id="KW-0813">Transport</keyword>
<evidence type="ECO:0000256" key="5">
    <source>
        <dbReference type="ARBA" id="ARBA00023136"/>
    </source>
</evidence>
<feature type="transmembrane region" description="Helical" evidence="7">
    <location>
        <begin position="215"/>
        <end position="237"/>
    </location>
</feature>
<keyword evidence="5 7" id="KW-0472">Membrane</keyword>
<feature type="transmembrane region" description="Helical" evidence="7">
    <location>
        <begin position="323"/>
        <end position="343"/>
    </location>
</feature>
<sequence length="501" mass="56058">MAVTQETAEPEVYIQNTSPRPKKSIGKRVIGVLWDSLDDKDPEEHQLVRRLDSFYLIWACFYYFVMYLDSTNISNAYVSGMKEDLGMYGNQLNWMTTFWTIGYIVGTLPSQFIQMRIRPSVWLPTLELIWGGLVMCMAAAPNVKTIYGIRFLVGICEASAYPGMMTLLGNWYTPQELGKRSVIFQQSSAAAQMFSGFLQAGIYNGMNGTGGLKGWRWLFIFDGIISIPIASVGFWLIPDAPSNSKAFYLRDVDKRVGKARMVRAGRAEPKGITWKTLKEALSHWPIYVFVLPYIAFVLALHIASYMNLWLKSLDIYSVSKINVIPSGGYAIEIVTALIFAVASDALGVRWPVIMVGATFGLVGGILLSVWDIPFGAKYFAWYLTFVPVGTGALLFAWGNEVCGDSAEERGILLGWLNTMGYTFNAFVPLYAYPASEAPNYKSGYKVNAALWGVYLLGIPVILWFSKNFPLNRQKKDDSEQAVNYVDAMGKEDEPVETIKEL</sequence>
<dbReference type="GeneID" id="70249386"/>
<evidence type="ECO:0000313" key="9">
    <source>
        <dbReference type="EMBL" id="KAH8693569.1"/>
    </source>
</evidence>
<feature type="transmembrane region" description="Helical" evidence="7">
    <location>
        <begin position="284"/>
        <end position="303"/>
    </location>
</feature>
<evidence type="ECO:0000256" key="3">
    <source>
        <dbReference type="ARBA" id="ARBA00022692"/>
    </source>
</evidence>
<accession>A0AAD4KPZ3</accession>
<proteinExistence type="inferred from homology"/>
<dbReference type="InterPro" id="IPR036259">
    <property type="entry name" value="MFS_trans_sf"/>
</dbReference>
<dbReference type="InterPro" id="IPR011701">
    <property type="entry name" value="MFS"/>
</dbReference>
<organism evidence="9 10">
    <name type="scientific">Talaromyces proteolyticus</name>
    <dbReference type="NCBI Taxonomy" id="1131652"/>
    <lineage>
        <taxon>Eukaryota</taxon>
        <taxon>Fungi</taxon>
        <taxon>Dikarya</taxon>
        <taxon>Ascomycota</taxon>
        <taxon>Pezizomycotina</taxon>
        <taxon>Eurotiomycetes</taxon>
        <taxon>Eurotiomycetidae</taxon>
        <taxon>Eurotiales</taxon>
        <taxon>Trichocomaceae</taxon>
        <taxon>Talaromyces</taxon>
        <taxon>Talaromyces sect. Bacilispori</taxon>
    </lineage>
</organism>
<evidence type="ECO:0000256" key="7">
    <source>
        <dbReference type="SAM" id="Phobius"/>
    </source>
</evidence>
<evidence type="ECO:0000256" key="2">
    <source>
        <dbReference type="ARBA" id="ARBA00022448"/>
    </source>
</evidence>
<name>A0AAD4KPZ3_9EURO</name>
<dbReference type="Gene3D" id="1.20.1250.20">
    <property type="entry name" value="MFS general substrate transporter like domains"/>
    <property type="match status" value="2"/>
</dbReference>
<evidence type="ECO:0000256" key="1">
    <source>
        <dbReference type="ARBA" id="ARBA00004141"/>
    </source>
</evidence>
<dbReference type="AlphaFoldDB" id="A0AAD4KPZ3"/>
<keyword evidence="3 7" id="KW-0812">Transmembrane</keyword>
<feature type="transmembrane region" description="Helical" evidence="7">
    <location>
        <begin position="350"/>
        <end position="372"/>
    </location>
</feature>
<keyword evidence="4 7" id="KW-1133">Transmembrane helix</keyword>
<feature type="transmembrane region" description="Helical" evidence="7">
    <location>
        <begin position="410"/>
        <end position="432"/>
    </location>
</feature>
<comment type="subcellular location">
    <subcellularLocation>
        <location evidence="1">Membrane</location>
        <topology evidence="1">Multi-pass membrane protein</topology>
    </subcellularLocation>
</comment>
<dbReference type="EMBL" id="JAJTJA010000009">
    <property type="protein sequence ID" value="KAH8693569.1"/>
    <property type="molecule type" value="Genomic_DNA"/>
</dbReference>
<comment type="caution">
    <text evidence="9">The sequence shown here is derived from an EMBL/GenBank/DDBJ whole genome shotgun (WGS) entry which is preliminary data.</text>
</comment>
<protein>
    <submittedName>
        <fullName evidence="9">Major facilitator superfamily domain-containing protein</fullName>
    </submittedName>
</protein>
<dbReference type="GO" id="GO:0022857">
    <property type="term" value="F:transmembrane transporter activity"/>
    <property type="evidence" value="ECO:0007669"/>
    <property type="project" value="InterPro"/>
</dbReference>
<evidence type="ECO:0000256" key="6">
    <source>
        <dbReference type="ARBA" id="ARBA00037968"/>
    </source>
</evidence>
<keyword evidence="10" id="KW-1185">Reference proteome</keyword>
<feature type="transmembrane region" description="Helical" evidence="7">
    <location>
        <begin position="444"/>
        <end position="465"/>
    </location>
</feature>
<feature type="domain" description="Major facilitator superfamily (MFS) profile" evidence="8">
    <location>
        <begin position="55"/>
        <end position="469"/>
    </location>
</feature>
<reference evidence="9" key="1">
    <citation type="submission" date="2021-12" db="EMBL/GenBank/DDBJ databases">
        <title>Convergent genome expansion in fungi linked to evolution of root-endophyte symbiosis.</title>
        <authorList>
            <consortium name="DOE Joint Genome Institute"/>
            <person name="Ke Y.-H."/>
            <person name="Bonito G."/>
            <person name="Liao H.-L."/>
            <person name="Looney B."/>
            <person name="Rojas-Flechas A."/>
            <person name="Nash J."/>
            <person name="Hameed K."/>
            <person name="Schadt C."/>
            <person name="Martin F."/>
            <person name="Crous P.W."/>
            <person name="Miettinen O."/>
            <person name="Magnuson J.K."/>
            <person name="Labbe J."/>
            <person name="Jacobson D."/>
            <person name="Doktycz M.J."/>
            <person name="Veneault-Fourrey C."/>
            <person name="Kuo A."/>
            <person name="Mondo S."/>
            <person name="Calhoun S."/>
            <person name="Riley R."/>
            <person name="Ohm R."/>
            <person name="LaButti K."/>
            <person name="Andreopoulos B."/>
            <person name="Pangilinan J."/>
            <person name="Nolan M."/>
            <person name="Tritt A."/>
            <person name="Clum A."/>
            <person name="Lipzen A."/>
            <person name="Daum C."/>
            <person name="Barry K."/>
            <person name="Grigoriev I.V."/>
            <person name="Vilgalys R."/>
        </authorList>
    </citation>
    <scope>NUCLEOTIDE SEQUENCE</scope>
    <source>
        <strain evidence="9">PMI_201</strain>
    </source>
</reference>
<dbReference type="Proteomes" id="UP001201262">
    <property type="component" value="Unassembled WGS sequence"/>
</dbReference>
<gene>
    <name evidence="9" type="ORF">BGW36DRAFT_409240</name>
</gene>
<dbReference type="FunFam" id="1.20.1250.20:FF:000065">
    <property type="entry name" value="Putative MFS pantothenate transporter"/>
    <property type="match status" value="1"/>
</dbReference>
<feature type="transmembrane region" description="Helical" evidence="7">
    <location>
        <begin position="146"/>
        <end position="170"/>
    </location>
</feature>
<dbReference type="SUPFAM" id="SSF103473">
    <property type="entry name" value="MFS general substrate transporter"/>
    <property type="match status" value="1"/>
</dbReference>
<feature type="transmembrane region" description="Helical" evidence="7">
    <location>
        <begin position="378"/>
        <end position="398"/>
    </location>
</feature>
<dbReference type="RefSeq" id="XP_046069239.1">
    <property type="nucleotide sequence ID" value="XM_046219099.1"/>
</dbReference>
<evidence type="ECO:0000313" key="10">
    <source>
        <dbReference type="Proteomes" id="UP001201262"/>
    </source>
</evidence>
<evidence type="ECO:0000259" key="8">
    <source>
        <dbReference type="PROSITE" id="PS50850"/>
    </source>
</evidence>
<dbReference type="Pfam" id="PF07690">
    <property type="entry name" value="MFS_1"/>
    <property type="match status" value="1"/>
</dbReference>
<feature type="transmembrane region" description="Helical" evidence="7">
    <location>
        <begin position="91"/>
        <end position="109"/>
    </location>
</feature>
<dbReference type="InterPro" id="IPR020846">
    <property type="entry name" value="MFS_dom"/>
</dbReference>